<organism evidence="14 15">
    <name type="scientific">Candidatus Uhrbacteria bacterium GW2011_GWF2_46_218</name>
    <dbReference type="NCBI Taxonomy" id="1619001"/>
    <lineage>
        <taxon>Bacteria</taxon>
        <taxon>Candidatus Uhriibacteriota</taxon>
    </lineage>
</organism>
<dbReference type="CDD" id="cd00009">
    <property type="entry name" value="AAA"/>
    <property type="match status" value="1"/>
</dbReference>
<dbReference type="SMART" id="SM00382">
    <property type="entry name" value="AAA"/>
    <property type="match status" value="1"/>
</dbReference>
<keyword evidence="2 11" id="KW-0808">Transferase</keyword>
<evidence type="ECO:0000256" key="11">
    <source>
        <dbReference type="RuleBase" id="RU364063"/>
    </source>
</evidence>
<comment type="function">
    <text evidence="11">DNA polymerase III is a complex, multichain enzyme responsible for most of the replicative synthesis in bacteria. This DNA polymerase also exhibits 3' to 5' exonuclease activity.</text>
</comment>
<keyword evidence="5" id="KW-0479">Metal-binding</keyword>
<keyword evidence="9 11" id="KW-0239">DNA-directed DNA polymerase</keyword>
<dbReference type="SUPFAM" id="SSF52540">
    <property type="entry name" value="P-loop containing nucleoside triphosphate hydrolases"/>
    <property type="match status" value="1"/>
</dbReference>
<keyword evidence="4 11" id="KW-0235">DNA replication</keyword>
<proteinExistence type="inferred from homology"/>
<evidence type="ECO:0000313" key="15">
    <source>
        <dbReference type="Proteomes" id="UP000034705"/>
    </source>
</evidence>
<dbReference type="GO" id="GO:0003887">
    <property type="term" value="F:DNA-directed DNA polymerase activity"/>
    <property type="evidence" value="ECO:0007669"/>
    <property type="project" value="UniProtKB-KW"/>
</dbReference>
<dbReference type="PATRIC" id="fig|1619001.3.peg.364"/>
<dbReference type="Pfam" id="PF13177">
    <property type="entry name" value="DNA_pol3_delta2"/>
    <property type="match status" value="1"/>
</dbReference>
<dbReference type="NCBIfam" id="TIGR02397">
    <property type="entry name" value="dnaX_nterm"/>
    <property type="match status" value="1"/>
</dbReference>
<dbReference type="CDD" id="cd18137">
    <property type="entry name" value="HLD_clamp_pol_III_gamma_tau"/>
    <property type="match status" value="1"/>
</dbReference>
<feature type="compositionally biased region" description="Basic and acidic residues" evidence="12">
    <location>
        <begin position="367"/>
        <end position="377"/>
    </location>
</feature>
<evidence type="ECO:0000256" key="2">
    <source>
        <dbReference type="ARBA" id="ARBA00022679"/>
    </source>
</evidence>
<dbReference type="FunFam" id="3.40.50.300:FF:000014">
    <property type="entry name" value="DNA polymerase III subunit gamma/tau"/>
    <property type="match status" value="1"/>
</dbReference>
<protein>
    <recommendedName>
        <fullName evidence="11">DNA polymerase III subunit gamma/tau</fullName>
        <ecNumber evidence="11">2.7.7.7</ecNumber>
    </recommendedName>
</protein>
<dbReference type="InterPro" id="IPR003593">
    <property type="entry name" value="AAA+_ATPase"/>
</dbReference>
<dbReference type="AlphaFoldDB" id="A0A0G1PMD0"/>
<dbReference type="SUPFAM" id="SSF48019">
    <property type="entry name" value="post-AAA+ oligomerization domain-like"/>
    <property type="match status" value="1"/>
</dbReference>
<dbReference type="GO" id="GO:0003677">
    <property type="term" value="F:DNA binding"/>
    <property type="evidence" value="ECO:0007669"/>
    <property type="project" value="InterPro"/>
</dbReference>
<dbReference type="GO" id="GO:0009360">
    <property type="term" value="C:DNA polymerase III complex"/>
    <property type="evidence" value="ECO:0007669"/>
    <property type="project" value="InterPro"/>
</dbReference>
<dbReference type="InterPro" id="IPR050238">
    <property type="entry name" value="DNA_Rep/Repair_Clamp_Loader"/>
</dbReference>
<gene>
    <name evidence="11" type="primary">dnaX</name>
    <name evidence="14" type="ORF">UX45_C0006G0006</name>
</gene>
<dbReference type="Gene3D" id="1.20.272.10">
    <property type="match status" value="1"/>
</dbReference>
<dbReference type="Pfam" id="PF22608">
    <property type="entry name" value="DNAX_ATPase_lid"/>
    <property type="match status" value="1"/>
</dbReference>
<feature type="domain" description="AAA+ ATPase" evidence="13">
    <location>
        <begin position="36"/>
        <end position="179"/>
    </location>
</feature>
<dbReference type="Pfam" id="PF12169">
    <property type="entry name" value="DNA_pol3_gamma3"/>
    <property type="match status" value="1"/>
</dbReference>
<evidence type="ECO:0000256" key="1">
    <source>
        <dbReference type="ARBA" id="ARBA00006360"/>
    </source>
</evidence>
<evidence type="ECO:0000256" key="9">
    <source>
        <dbReference type="ARBA" id="ARBA00022932"/>
    </source>
</evidence>
<dbReference type="InterPro" id="IPR001270">
    <property type="entry name" value="ClpA/B"/>
</dbReference>
<evidence type="ECO:0000256" key="6">
    <source>
        <dbReference type="ARBA" id="ARBA00022741"/>
    </source>
</evidence>
<dbReference type="InterPro" id="IPR045085">
    <property type="entry name" value="HLD_clamp_pol_III_gamma_tau"/>
</dbReference>
<reference evidence="14 15" key="1">
    <citation type="journal article" date="2015" name="Nature">
        <title>rRNA introns, odd ribosomes, and small enigmatic genomes across a large radiation of phyla.</title>
        <authorList>
            <person name="Brown C.T."/>
            <person name="Hug L.A."/>
            <person name="Thomas B.C."/>
            <person name="Sharon I."/>
            <person name="Castelle C.J."/>
            <person name="Singh A."/>
            <person name="Wilkins M.J."/>
            <person name="Williams K.H."/>
            <person name="Banfield J.F."/>
        </authorList>
    </citation>
    <scope>NUCLEOTIDE SEQUENCE [LARGE SCALE GENOMIC DNA]</scope>
</reference>
<evidence type="ECO:0000256" key="8">
    <source>
        <dbReference type="ARBA" id="ARBA00022840"/>
    </source>
</evidence>
<comment type="subunit">
    <text evidence="11">DNA polymerase III contains a core (composed of alpha, epsilon and theta chains) that associates with a tau subunit. This core dimerizes to form the POLIII' complex. PolIII' associates with the gamma complex (composed of gamma, delta, delta', psi and chi chains) and with the beta chain to form the complete DNA polymerase III complex.</text>
</comment>
<accession>A0A0G1PMD0</accession>
<dbReference type="Gene3D" id="1.10.8.60">
    <property type="match status" value="1"/>
</dbReference>
<name>A0A0G1PMD0_9BACT</name>
<dbReference type="InterPro" id="IPR022754">
    <property type="entry name" value="DNA_pol_III_gamma-3"/>
</dbReference>
<keyword evidence="7" id="KW-0862">Zinc</keyword>
<feature type="region of interest" description="Disordered" evidence="12">
    <location>
        <begin position="367"/>
        <end position="404"/>
    </location>
</feature>
<dbReference type="PANTHER" id="PTHR11669">
    <property type="entry name" value="REPLICATION FACTOR C / DNA POLYMERASE III GAMMA-TAU SUBUNIT"/>
    <property type="match status" value="1"/>
</dbReference>
<dbReference type="GO" id="GO:0006261">
    <property type="term" value="P:DNA-templated DNA replication"/>
    <property type="evidence" value="ECO:0007669"/>
    <property type="project" value="TreeGrafter"/>
</dbReference>
<keyword evidence="3 11" id="KW-0548">Nucleotidyltransferase</keyword>
<dbReference type="PRINTS" id="PR00300">
    <property type="entry name" value="CLPPROTEASEA"/>
</dbReference>
<dbReference type="NCBIfam" id="NF004046">
    <property type="entry name" value="PRK05563.1"/>
    <property type="match status" value="1"/>
</dbReference>
<evidence type="ECO:0000256" key="4">
    <source>
        <dbReference type="ARBA" id="ARBA00022705"/>
    </source>
</evidence>
<comment type="caution">
    <text evidence="14">The sequence shown here is derived from an EMBL/GenBank/DDBJ whole genome shotgun (WGS) entry which is preliminary data.</text>
</comment>
<dbReference type="EC" id="2.7.7.7" evidence="11"/>
<evidence type="ECO:0000256" key="5">
    <source>
        <dbReference type="ARBA" id="ARBA00022723"/>
    </source>
</evidence>
<dbReference type="Gene3D" id="3.40.50.300">
    <property type="entry name" value="P-loop containing nucleotide triphosphate hydrolases"/>
    <property type="match status" value="1"/>
</dbReference>
<keyword evidence="6 11" id="KW-0547">Nucleotide-binding</keyword>
<sequence>MSQALYRTYRPSTFAEVISQDHIKRTILNQLQQGKVAHAYVFTGPRGVGKTTIARLIAKSVNCIHPKKGEPCGNCEACEEFSRGSMIDVFEIDAASHTDVENVRENIIKSVRFAPNKWKYKVYIIDEVHMLSTSSFNALLKTLEEPPAHVIFILATTEIHKVPQTIISRCQRFDFRRVTSAEMVARLETITKAEKIKVDKEVLHEIARHAEGCVRDAESLLGQLLALGEKEIGWEEASLVLPSTTQSFVLDFLDALAQKNALRAIELCNQYIEQGVDFPAFLDEVIDLLRQVLLAHMGQSQADLVDSGESVKERFDALVTALGTQEAMTAIEAFLTARRYLKTEKIPQLPVELAIVRLCGEGEREYVSKKELEKKDPPSAPPVSKGSKEEEKEESPAPTSKSSSSFISKLSLDEIKVKWDRVFEELKASHGSLPLVIQSGSLEKVEGNEIEMSFDYAFYAETLNQEKNRRVLGDILKQIYGEPLFVRGVYRQAQAEETASQLLEEFGGAVV</sequence>
<evidence type="ECO:0000256" key="12">
    <source>
        <dbReference type="SAM" id="MobiDB-lite"/>
    </source>
</evidence>
<dbReference type="InterPro" id="IPR027417">
    <property type="entry name" value="P-loop_NTPase"/>
</dbReference>
<dbReference type="Proteomes" id="UP000034705">
    <property type="component" value="Unassembled WGS sequence"/>
</dbReference>
<evidence type="ECO:0000256" key="3">
    <source>
        <dbReference type="ARBA" id="ARBA00022695"/>
    </source>
</evidence>
<evidence type="ECO:0000313" key="14">
    <source>
        <dbReference type="EMBL" id="KKU33954.1"/>
    </source>
</evidence>
<dbReference type="PANTHER" id="PTHR11669:SF0">
    <property type="entry name" value="PROTEIN STICHEL-LIKE 2"/>
    <property type="match status" value="1"/>
</dbReference>
<dbReference type="GO" id="GO:0046872">
    <property type="term" value="F:metal ion binding"/>
    <property type="evidence" value="ECO:0007669"/>
    <property type="project" value="UniProtKB-KW"/>
</dbReference>
<evidence type="ECO:0000256" key="7">
    <source>
        <dbReference type="ARBA" id="ARBA00022833"/>
    </source>
</evidence>
<dbReference type="GO" id="GO:0005524">
    <property type="term" value="F:ATP binding"/>
    <property type="evidence" value="ECO:0007669"/>
    <property type="project" value="UniProtKB-KW"/>
</dbReference>
<comment type="catalytic activity">
    <reaction evidence="10 11">
        <text>DNA(n) + a 2'-deoxyribonucleoside 5'-triphosphate = DNA(n+1) + diphosphate</text>
        <dbReference type="Rhea" id="RHEA:22508"/>
        <dbReference type="Rhea" id="RHEA-COMP:17339"/>
        <dbReference type="Rhea" id="RHEA-COMP:17340"/>
        <dbReference type="ChEBI" id="CHEBI:33019"/>
        <dbReference type="ChEBI" id="CHEBI:61560"/>
        <dbReference type="ChEBI" id="CHEBI:173112"/>
        <dbReference type="EC" id="2.7.7.7"/>
    </reaction>
</comment>
<comment type="similarity">
    <text evidence="1 11">Belongs to the DnaX/STICHEL family.</text>
</comment>
<keyword evidence="8 11" id="KW-0067">ATP-binding</keyword>
<evidence type="ECO:0000256" key="10">
    <source>
        <dbReference type="ARBA" id="ARBA00049244"/>
    </source>
</evidence>
<dbReference type="InterPro" id="IPR008921">
    <property type="entry name" value="DNA_pol3_clamp-load_cplx_C"/>
</dbReference>
<evidence type="ECO:0000259" key="13">
    <source>
        <dbReference type="SMART" id="SM00382"/>
    </source>
</evidence>
<dbReference type="EMBL" id="LCMG01000006">
    <property type="protein sequence ID" value="KKU33954.1"/>
    <property type="molecule type" value="Genomic_DNA"/>
</dbReference>
<dbReference type="InterPro" id="IPR012763">
    <property type="entry name" value="DNA_pol_III_sug/sutau_N"/>
</dbReference>